<reference evidence="2" key="1">
    <citation type="submission" date="2017-01" db="EMBL/GenBank/DDBJ databases">
        <title>Genome Analysis of Deinococcus marmoris KOPRI26562.</title>
        <authorList>
            <person name="Kim J.H."/>
            <person name="Oh H.-M."/>
        </authorList>
    </citation>
    <scope>NUCLEOTIDE SEQUENCE [LARGE SCALE GENOMIC DNA]</scope>
    <source>
        <strain evidence="2">PAMC 26633</strain>
    </source>
</reference>
<accession>A0A226X567</accession>
<sequence>MPYPPKTGVGGIPRILTALIGKLDAYLEDPADCLPSLNVANGKPRQQRRDRRFACVQLLRAHIKYLDLPSLRVGIPQGDGNFMSVTLRFLARQAGIGLRRAERAMRDLQSAGLVRSQQRCELDEAGHYRGLASLRQLPPALFGAFGLAKWLKHERSKAILRRYRAAAAAAKEGRREREAAQGALFLESMRHQLERGRKATPKSGHANASHLDIARSTDPLLDDQVRRRIGALKLQHPDWNREACYEHAYRELTPSARHKPFTTPPPV</sequence>
<evidence type="ECO:0000313" key="1">
    <source>
        <dbReference type="EMBL" id="OXC78625.1"/>
    </source>
</evidence>
<dbReference type="AlphaFoldDB" id="A0A226X567"/>
<protein>
    <submittedName>
        <fullName evidence="1">RepA</fullName>
    </submittedName>
</protein>
<comment type="caution">
    <text evidence="1">The sequence shown here is derived from an EMBL/GenBank/DDBJ whole genome shotgun (WGS) entry which is preliminary data.</text>
</comment>
<name>A0A226X567_CABSO</name>
<proteinExistence type="predicted"/>
<evidence type="ECO:0000313" key="2">
    <source>
        <dbReference type="Proteomes" id="UP000214720"/>
    </source>
</evidence>
<organism evidence="1 2">
    <name type="scientific">Caballeronia sordidicola</name>
    <name type="common">Burkholderia sordidicola</name>
    <dbReference type="NCBI Taxonomy" id="196367"/>
    <lineage>
        <taxon>Bacteria</taxon>
        <taxon>Pseudomonadati</taxon>
        <taxon>Pseudomonadota</taxon>
        <taxon>Betaproteobacteria</taxon>
        <taxon>Burkholderiales</taxon>
        <taxon>Burkholderiaceae</taxon>
        <taxon>Caballeronia</taxon>
    </lineage>
</organism>
<gene>
    <name evidence="1" type="ORF">BSU04_10875</name>
</gene>
<dbReference type="Proteomes" id="UP000214720">
    <property type="component" value="Unassembled WGS sequence"/>
</dbReference>
<dbReference type="EMBL" id="MTHB01000057">
    <property type="protein sequence ID" value="OXC78625.1"/>
    <property type="molecule type" value="Genomic_DNA"/>
</dbReference>